<comment type="subcellular location">
    <subcellularLocation>
        <location evidence="1">Cell inner membrane</location>
        <topology evidence="1">Multi-pass membrane protein</topology>
    </subcellularLocation>
</comment>
<organism evidence="19 20">
    <name type="scientific">Rhodanobacter geophilus</name>
    <dbReference type="NCBI Taxonomy" id="3162488"/>
    <lineage>
        <taxon>Bacteria</taxon>
        <taxon>Pseudomonadati</taxon>
        <taxon>Pseudomonadota</taxon>
        <taxon>Gammaproteobacteria</taxon>
        <taxon>Lysobacterales</taxon>
        <taxon>Rhodanobacteraceae</taxon>
        <taxon>Rhodanobacter</taxon>
    </lineage>
</organism>
<dbReference type="Pfam" id="PF13614">
    <property type="entry name" value="AAA_31"/>
    <property type="match status" value="1"/>
</dbReference>
<keyword evidence="9" id="KW-0067">ATP-binding</keyword>
<evidence type="ECO:0000256" key="4">
    <source>
        <dbReference type="ARBA" id="ARBA00022519"/>
    </source>
</evidence>
<sequence>MTDTLERAQSDNEIDLGELLGTLRDNKWLIARITVFFVVLGIIYAIAATPVYQATSMVQVEQKVPDLPGLSALSQTLGASDPEATTQSALITSRMVVGAAVDKLKLTIESHPKRLPLFGNFIARLYASHNPGKVASPWFGMNGYDWGGAKLDIFQLDVPDGLLDKPLTLIAGRNGDYALQDENGNLLVAGKAGQSASSQGVTIQVKTLLANPGTHFRVFRHRQLTVINGLQKAINVNEQGKDSGILEMTYDNTNPALATNLLGQVGQLYVRQDVDRNSAEAANSLEFVREQLPKVRIQLEKATAALNAYQNRVRSVDINMQTQSLLNQEVAVQTNIQQLRLQQADMQRQYTPAHPAYKALMQQIGQLEAQKGAIDKKVGGLPDTQQELLKLQRDVQVSNDTYTGLLNQAQQLDIARAGTVGNVRIVDKAAVDVTRPVWPKKPIVVLGSAFLGGFVALVCVFVRRMLNRSIEDPAAIERIGLPVYATIPISLREQMLHDKHVRRGDKQRLLVTEAPADLATEALRSLRTSLHFARLEAKNNVLMISGSGPDVGKTFVAANLAAVIAQSNQRVLLIDGDMRMGSLHRIVGSKPSAGLSELISGQADLDEATHQIGSLENLHFIARGKVPPNPSELLMNARFSALLDHLKRMYDLIIIDTPPILAVTDAALIGHHAGTALLVVRFGLNQPREIALARQRFEQNGVPIKGAIFNAVEKRSSGYYAYAYYGVGKALS</sequence>
<evidence type="ECO:0000259" key="18">
    <source>
        <dbReference type="Pfam" id="PF13807"/>
    </source>
</evidence>
<keyword evidence="14" id="KW-0175">Coiled coil</keyword>
<evidence type="ECO:0000256" key="13">
    <source>
        <dbReference type="ARBA" id="ARBA00053015"/>
    </source>
</evidence>
<feature type="coiled-coil region" evidence="14">
    <location>
        <begin position="292"/>
        <end position="319"/>
    </location>
</feature>
<dbReference type="NCBIfam" id="TIGR01007">
    <property type="entry name" value="eps_fam"/>
    <property type="match status" value="1"/>
</dbReference>
<evidence type="ECO:0000313" key="20">
    <source>
        <dbReference type="Proteomes" id="UP001556170"/>
    </source>
</evidence>
<keyword evidence="8" id="KW-0418">Kinase</keyword>
<feature type="transmembrane region" description="Helical" evidence="15">
    <location>
        <begin position="29"/>
        <end position="52"/>
    </location>
</feature>
<dbReference type="RefSeq" id="WP_367845087.1">
    <property type="nucleotide sequence ID" value="NZ_JBFOHL010000009.1"/>
</dbReference>
<comment type="catalytic activity">
    <reaction evidence="13">
        <text>L-tyrosyl-[protein] + ATP = O-phospho-L-tyrosyl-[protein] + ADP + H(+)</text>
        <dbReference type="Rhea" id="RHEA:10596"/>
        <dbReference type="Rhea" id="RHEA-COMP:10136"/>
        <dbReference type="Rhea" id="RHEA-COMP:20101"/>
        <dbReference type="ChEBI" id="CHEBI:15378"/>
        <dbReference type="ChEBI" id="CHEBI:30616"/>
        <dbReference type="ChEBI" id="CHEBI:46858"/>
        <dbReference type="ChEBI" id="CHEBI:61978"/>
        <dbReference type="ChEBI" id="CHEBI:456216"/>
    </reaction>
</comment>
<feature type="domain" description="AAA" evidence="17">
    <location>
        <begin position="551"/>
        <end position="664"/>
    </location>
</feature>
<dbReference type="Pfam" id="PF02706">
    <property type="entry name" value="Wzz"/>
    <property type="match status" value="1"/>
</dbReference>
<evidence type="ECO:0000256" key="2">
    <source>
        <dbReference type="ARBA" id="ARBA00008883"/>
    </source>
</evidence>
<evidence type="ECO:0000256" key="10">
    <source>
        <dbReference type="ARBA" id="ARBA00022989"/>
    </source>
</evidence>
<evidence type="ECO:0000256" key="7">
    <source>
        <dbReference type="ARBA" id="ARBA00022741"/>
    </source>
</evidence>
<dbReference type="CDD" id="cd05387">
    <property type="entry name" value="BY-kinase"/>
    <property type="match status" value="1"/>
</dbReference>
<keyword evidence="7" id="KW-0547">Nucleotide-binding</keyword>
<evidence type="ECO:0000256" key="12">
    <source>
        <dbReference type="ARBA" id="ARBA00023137"/>
    </source>
</evidence>
<keyword evidence="4" id="KW-0997">Cell inner membrane</keyword>
<dbReference type="Pfam" id="PF13807">
    <property type="entry name" value="GNVR"/>
    <property type="match status" value="1"/>
</dbReference>
<dbReference type="EC" id="2.7.10.2" evidence="19"/>
<evidence type="ECO:0000256" key="8">
    <source>
        <dbReference type="ARBA" id="ARBA00022777"/>
    </source>
</evidence>
<comment type="similarity">
    <text evidence="2">Belongs to the etk/wzc family.</text>
</comment>
<dbReference type="SUPFAM" id="SSF52540">
    <property type="entry name" value="P-loop containing nucleoside triphosphate hydrolases"/>
    <property type="match status" value="1"/>
</dbReference>
<dbReference type="InterPro" id="IPR050445">
    <property type="entry name" value="Bact_polysacc_biosynth/exp"/>
</dbReference>
<evidence type="ECO:0000256" key="9">
    <source>
        <dbReference type="ARBA" id="ARBA00022840"/>
    </source>
</evidence>
<comment type="caution">
    <text evidence="19">The sequence shown here is derived from an EMBL/GenBank/DDBJ whole genome shotgun (WGS) entry which is preliminary data.</text>
</comment>
<evidence type="ECO:0000313" key="19">
    <source>
        <dbReference type="EMBL" id="MEW9624781.1"/>
    </source>
</evidence>
<evidence type="ECO:0000259" key="17">
    <source>
        <dbReference type="Pfam" id="PF13614"/>
    </source>
</evidence>
<feature type="transmembrane region" description="Helical" evidence="15">
    <location>
        <begin position="443"/>
        <end position="462"/>
    </location>
</feature>
<dbReference type="Gene3D" id="3.40.50.300">
    <property type="entry name" value="P-loop containing nucleotide triphosphate hydrolases"/>
    <property type="match status" value="1"/>
</dbReference>
<evidence type="ECO:0000256" key="11">
    <source>
        <dbReference type="ARBA" id="ARBA00023136"/>
    </source>
</evidence>
<dbReference type="InterPro" id="IPR005702">
    <property type="entry name" value="Wzc-like_C"/>
</dbReference>
<keyword evidence="6 15" id="KW-0812">Transmembrane</keyword>
<dbReference type="InterPro" id="IPR032807">
    <property type="entry name" value="GNVR"/>
</dbReference>
<proteinExistence type="inferred from homology"/>
<dbReference type="PANTHER" id="PTHR32309">
    <property type="entry name" value="TYROSINE-PROTEIN KINASE"/>
    <property type="match status" value="1"/>
</dbReference>
<feature type="domain" description="Tyrosine-protein kinase G-rich" evidence="18">
    <location>
        <begin position="383"/>
        <end position="465"/>
    </location>
</feature>
<evidence type="ECO:0000256" key="6">
    <source>
        <dbReference type="ARBA" id="ARBA00022692"/>
    </source>
</evidence>
<dbReference type="InterPro" id="IPR027417">
    <property type="entry name" value="P-loop_NTPase"/>
</dbReference>
<accession>A0ABV3QQ90</accession>
<evidence type="ECO:0000256" key="15">
    <source>
        <dbReference type="SAM" id="Phobius"/>
    </source>
</evidence>
<dbReference type="Proteomes" id="UP001556170">
    <property type="component" value="Unassembled WGS sequence"/>
</dbReference>
<reference evidence="19 20" key="1">
    <citation type="submission" date="2024-06" db="EMBL/GenBank/DDBJ databases">
        <authorList>
            <person name="Woo H."/>
        </authorList>
    </citation>
    <scope>NUCLEOTIDE SEQUENCE [LARGE SCALE GENOMIC DNA]</scope>
    <source>
        <strain evidence="19 20">S2-g</strain>
    </source>
</reference>
<keyword evidence="3" id="KW-1003">Cell membrane</keyword>
<keyword evidence="12" id="KW-0829">Tyrosine-protein kinase</keyword>
<dbReference type="Pfam" id="PF23607">
    <property type="entry name" value="WZC_N"/>
    <property type="match status" value="1"/>
</dbReference>
<dbReference type="PANTHER" id="PTHR32309:SF32">
    <property type="entry name" value="TYROSINE-PROTEIN KINASE ETK-RELATED"/>
    <property type="match status" value="1"/>
</dbReference>
<keyword evidence="11 15" id="KW-0472">Membrane</keyword>
<evidence type="ECO:0000256" key="3">
    <source>
        <dbReference type="ARBA" id="ARBA00022475"/>
    </source>
</evidence>
<name>A0ABV3QQ90_9GAMM</name>
<evidence type="ECO:0000256" key="14">
    <source>
        <dbReference type="SAM" id="Coils"/>
    </source>
</evidence>
<evidence type="ECO:0000256" key="5">
    <source>
        <dbReference type="ARBA" id="ARBA00022679"/>
    </source>
</evidence>
<dbReference type="InterPro" id="IPR003856">
    <property type="entry name" value="LPS_length_determ_N"/>
</dbReference>
<evidence type="ECO:0000256" key="1">
    <source>
        <dbReference type="ARBA" id="ARBA00004429"/>
    </source>
</evidence>
<feature type="domain" description="Polysaccharide chain length determinant N-terminal" evidence="16">
    <location>
        <begin position="12"/>
        <end position="104"/>
    </location>
</feature>
<keyword evidence="10 15" id="KW-1133">Transmembrane helix</keyword>
<gene>
    <name evidence="19" type="ORF">ABQJ56_11140</name>
</gene>
<evidence type="ECO:0000259" key="16">
    <source>
        <dbReference type="Pfam" id="PF02706"/>
    </source>
</evidence>
<keyword evidence="5 19" id="KW-0808">Transferase</keyword>
<protein>
    <submittedName>
        <fullName evidence="19">Polysaccharide biosynthesis tyrosine autokinase</fullName>
        <ecNumber evidence="19">2.7.10.2</ecNumber>
    </submittedName>
</protein>
<keyword evidence="20" id="KW-1185">Reference proteome</keyword>
<dbReference type="EMBL" id="JBFOHL010000009">
    <property type="protein sequence ID" value="MEW9624781.1"/>
    <property type="molecule type" value="Genomic_DNA"/>
</dbReference>
<dbReference type="InterPro" id="IPR025669">
    <property type="entry name" value="AAA_dom"/>
</dbReference>
<dbReference type="GO" id="GO:0004715">
    <property type="term" value="F:non-membrane spanning protein tyrosine kinase activity"/>
    <property type="evidence" value="ECO:0007669"/>
    <property type="project" value="UniProtKB-EC"/>
</dbReference>